<evidence type="ECO:0000313" key="1">
    <source>
        <dbReference type="EMBL" id="RQH45203.1"/>
    </source>
</evidence>
<gene>
    <name evidence="1" type="ORF">D5R40_10940</name>
</gene>
<reference evidence="1 2" key="1">
    <citation type="journal article" date="2018" name="ACS Chem. Biol.">
        <title>Ketoreductase domain dysfunction expands chemodiversity: malyngamide biosynthesis in the cyanobacterium Okeania hirsuta.</title>
        <authorList>
            <person name="Moss N.A."/>
            <person name="Leao T."/>
            <person name="Rankin M."/>
            <person name="McCullough T.M."/>
            <person name="Qu P."/>
            <person name="Korobeynikov A."/>
            <person name="Smith J.L."/>
            <person name="Gerwick L."/>
            <person name="Gerwick W.H."/>
        </authorList>
    </citation>
    <scope>NUCLEOTIDE SEQUENCE [LARGE SCALE GENOMIC DNA]</scope>
    <source>
        <strain evidence="1 2">PAB10Feb10-1</strain>
    </source>
</reference>
<dbReference type="AlphaFoldDB" id="A0A3N6PEI7"/>
<keyword evidence="2" id="KW-1185">Reference proteome</keyword>
<protein>
    <submittedName>
        <fullName evidence="1">Uncharacterized protein</fullName>
    </submittedName>
</protein>
<proteinExistence type="predicted"/>
<comment type="caution">
    <text evidence="1">The sequence shown here is derived from an EMBL/GenBank/DDBJ whole genome shotgun (WGS) entry which is preliminary data.</text>
</comment>
<evidence type="ECO:0000313" key="2">
    <source>
        <dbReference type="Proteomes" id="UP000269154"/>
    </source>
</evidence>
<dbReference type="EMBL" id="RCBY01000048">
    <property type="protein sequence ID" value="RQH45203.1"/>
    <property type="molecule type" value="Genomic_DNA"/>
</dbReference>
<name>A0A3N6PEI7_9CYAN</name>
<organism evidence="1 2">
    <name type="scientific">Okeania hirsuta</name>
    <dbReference type="NCBI Taxonomy" id="1458930"/>
    <lineage>
        <taxon>Bacteria</taxon>
        <taxon>Bacillati</taxon>
        <taxon>Cyanobacteriota</taxon>
        <taxon>Cyanophyceae</taxon>
        <taxon>Oscillatoriophycideae</taxon>
        <taxon>Oscillatoriales</taxon>
        <taxon>Microcoleaceae</taxon>
        <taxon>Okeania</taxon>
    </lineage>
</organism>
<dbReference type="OrthoDB" id="488616at2"/>
<sequence length="69" mass="8170">MNFLKSKLYSLIGIMSDVDLERGWEYLQTLYYDSFMLQAIQQSKTTHKPGDILTKEEAIQILYFDREDS</sequence>
<accession>A0A3N6PEI7</accession>
<dbReference type="Proteomes" id="UP000269154">
    <property type="component" value="Unassembled WGS sequence"/>
</dbReference>